<dbReference type="InterPro" id="IPR007516">
    <property type="entry name" value="Co_F420_Hydgase/DH_bsu_N"/>
</dbReference>
<dbReference type="AlphaFoldDB" id="A0A934IFT2"/>
<dbReference type="PANTHER" id="PTHR31332">
    <property type="entry name" value="7-HYDROXYMETHYL CHLOROPHYLL A REDUCTASE, CHLOROPLASTIC"/>
    <property type="match status" value="1"/>
</dbReference>
<accession>A0A934IFT2</accession>
<evidence type="ECO:0000313" key="3">
    <source>
        <dbReference type="EMBL" id="MBI9116199.1"/>
    </source>
</evidence>
<evidence type="ECO:0000313" key="4">
    <source>
        <dbReference type="Proteomes" id="UP000602087"/>
    </source>
</evidence>
<dbReference type="Pfam" id="PF13459">
    <property type="entry name" value="Fer4_15"/>
    <property type="match status" value="1"/>
</dbReference>
<evidence type="ECO:0000259" key="1">
    <source>
        <dbReference type="Pfam" id="PF04422"/>
    </source>
</evidence>
<dbReference type="GO" id="GO:0033354">
    <property type="term" value="P:chlorophyll cycle"/>
    <property type="evidence" value="ECO:0007669"/>
    <property type="project" value="TreeGrafter"/>
</dbReference>
<protein>
    <submittedName>
        <fullName evidence="3">Coenzyme F420 hydrogenase/dehydrogenase, beta subunit C-terminal domain</fullName>
    </submittedName>
</protein>
<dbReference type="GO" id="GO:0090415">
    <property type="term" value="F:7-hydroxymethyl chlorophyll a reductase activity"/>
    <property type="evidence" value="ECO:0007669"/>
    <property type="project" value="TreeGrafter"/>
</dbReference>
<comment type="caution">
    <text evidence="3">The sequence shown here is derived from an EMBL/GenBank/DDBJ whole genome shotgun (WGS) entry which is preliminary data.</text>
</comment>
<feature type="domain" description="Coenzyme F420 hydrogenase/dehydrogenase beta subunit N-terminal" evidence="1">
    <location>
        <begin position="101"/>
        <end position="173"/>
    </location>
</feature>
<dbReference type="Gene3D" id="3.30.70.20">
    <property type="match status" value="1"/>
</dbReference>
<dbReference type="RefSeq" id="WP_198734767.1">
    <property type="nucleotide sequence ID" value="NZ_JAEINH010000019.1"/>
</dbReference>
<dbReference type="Pfam" id="PF04422">
    <property type="entry name" value="FrhB_FdhB_N"/>
    <property type="match status" value="1"/>
</dbReference>
<proteinExistence type="predicted"/>
<reference evidence="3" key="1">
    <citation type="submission" date="2020-12" db="EMBL/GenBank/DDBJ databases">
        <title>Sanguibacter suaedae sp. nov., isolated from Suaeda aralocaspica.</title>
        <authorList>
            <person name="Ma Q."/>
        </authorList>
    </citation>
    <scope>NUCLEOTIDE SEQUENCE</scope>
    <source>
        <strain evidence="3">YZGR15</strain>
    </source>
</reference>
<dbReference type="Proteomes" id="UP000602087">
    <property type="component" value="Unassembled WGS sequence"/>
</dbReference>
<dbReference type="InterPro" id="IPR007525">
    <property type="entry name" value="FrhB_FdhB_C"/>
</dbReference>
<evidence type="ECO:0000259" key="2">
    <source>
        <dbReference type="Pfam" id="PF04432"/>
    </source>
</evidence>
<organism evidence="3 4">
    <name type="scientific">Sanguibacter suaedae</name>
    <dbReference type="NCBI Taxonomy" id="2795737"/>
    <lineage>
        <taxon>Bacteria</taxon>
        <taxon>Bacillati</taxon>
        <taxon>Actinomycetota</taxon>
        <taxon>Actinomycetes</taxon>
        <taxon>Micrococcales</taxon>
        <taxon>Sanguibacteraceae</taxon>
        <taxon>Sanguibacter</taxon>
    </lineage>
</organism>
<dbReference type="EMBL" id="JAEINH010000019">
    <property type="protein sequence ID" value="MBI9116199.1"/>
    <property type="molecule type" value="Genomic_DNA"/>
</dbReference>
<dbReference type="PANTHER" id="PTHR31332:SF0">
    <property type="entry name" value="7-HYDROXYMETHYL CHLOROPHYLL A REDUCTASE, CHLOROPLASTIC"/>
    <property type="match status" value="1"/>
</dbReference>
<gene>
    <name evidence="3" type="ORF">JAV76_14375</name>
</gene>
<sequence>MTAPDRRTTALERAVARVVDNDNCSGCGVCPLVSDRITMGLDDAGFLRPRVDASPIVPRDDDQDAQEAELFLSTCPGRAIRAPRSAAGTTHPIFGRSVEVWQGAASDDEVREAGSSGGVLTALAAWLVTSGRAAEVRGSASGTATPTRTVPVRITTREEALASAGSRYAPVSNTLAAGEDTPMVCKPCEASGTRRYFRATGREQESPILLSFFCAGTPSQSATDALCEELGIPAEDVASLRYRGNGWPGNFTITSHDGETRTKSYQQSWGQRLGRALQTRCKLCVDGTGEDADVAVGDFWSADERGFPVFDDAEGNSVIIARTERGAALVQGAIAAGVLTVSPVDLDEVARIQPLQNARRRTLAGRLAGRFAAGKAVPRYTGYGLVGHMIWNIPASAKAAIGMFTRTTGLRR</sequence>
<name>A0A934IFT2_9MICO</name>
<feature type="domain" description="Coenzyme F420 hydrogenase/dehydrogenase beta subunit C-terminal" evidence="2">
    <location>
        <begin position="183"/>
        <end position="345"/>
    </location>
</feature>
<keyword evidence="4" id="KW-1185">Reference proteome</keyword>
<dbReference type="Pfam" id="PF04432">
    <property type="entry name" value="FrhB_FdhB_C"/>
    <property type="match status" value="1"/>
</dbReference>
<dbReference type="InterPro" id="IPR045220">
    <property type="entry name" value="FRHB/FDHB/HCAR-like"/>
</dbReference>